<evidence type="ECO:0000313" key="2">
    <source>
        <dbReference type="Proteomes" id="UP000078540"/>
    </source>
</evidence>
<reference evidence="1 2" key="1">
    <citation type="submission" date="2015-09" db="EMBL/GenBank/DDBJ databases">
        <title>Atta colombica WGS genome.</title>
        <authorList>
            <person name="Nygaard S."/>
            <person name="Hu H."/>
            <person name="Boomsma J."/>
            <person name="Zhang G."/>
        </authorList>
    </citation>
    <scope>NUCLEOTIDE SEQUENCE [LARGE SCALE GENOMIC DNA]</scope>
    <source>
        <strain evidence="1">Treedump-2</strain>
        <tissue evidence="1">Whole body</tissue>
    </source>
</reference>
<proteinExistence type="predicted"/>
<gene>
    <name evidence="1" type="ORF">ALC53_09812</name>
</gene>
<organism evidence="1 2">
    <name type="scientific">Atta colombica</name>
    <dbReference type="NCBI Taxonomy" id="520822"/>
    <lineage>
        <taxon>Eukaryota</taxon>
        <taxon>Metazoa</taxon>
        <taxon>Ecdysozoa</taxon>
        <taxon>Arthropoda</taxon>
        <taxon>Hexapoda</taxon>
        <taxon>Insecta</taxon>
        <taxon>Pterygota</taxon>
        <taxon>Neoptera</taxon>
        <taxon>Endopterygota</taxon>
        <taxon>Hymenoptera</taxon>
        <taxon>Apocrita</taxon>
        <taxon>Aculeata</taxon>
        <taxon>Formicoidea</taxon>
        <taxon>Formicidae</taxon>
        <taxon>Myrmicinae</taxon>
        <taxon>Atta</taxon>
    </lineage>
</organism>
<accession>A0A195B615</accession>
<name>A0A195B615_9HYME</name>
<dbReference type="AlphaFoldDB" id="A0A195B615"/>
<protein>
    <submittedName>
        <fullName evidence="1">Uncharacterized protein</fullName>
    </submittedName>
</protein>
<dbReference type="EMBL" id="KQ976587">
    <property type="protein sequence ID" value="KYM79700.1"/>
    <property type="molecule type" value="Genomic_DNA"/>
</dbReference>
<evidence type="ECO:0000313" key="1">
    <source>
        <dbReference type="EMBL" id="KYM79700.1"/>
    </source>
</evidence>
<keyword evidence="2" id="KW-1185">Reference proteome</keyword>
<sequence length="196" mass="22687">MVTNIFATKRNERQRDAKDRRFSGIEGRIFSYDHKRRKPRGRNIRQYSSFPATCTRPTNAEMRGTQEKPLLEASLSLLRPQVKRKLIVRSRPGALKGTHSARGGTILGMPLVSGSCRTNKSRDICDFCHTLLRAPSVKCKSQRTRFFEQRKILVEKCALARGKYQTYLEIFEHSPREVCARIRKSGEIQILRFDYP</sequence>
<dbReference type="Proteomes" id="UP000078540">
    <property type="component" value="Unassembled WGS sequence"/>
</dbReference>